<dbReference type="PANTHER" id="PTHR44757">
    <property type="entry name" value="DIGUANYLATE CYCLASE DGCP"/>
    <property type="match status" value="1"/>
</dbReference>
<dbReference type="InterPro" id="IPR029787">
    <property type="entry name" value="Nucleotide_cyclase"/>
</dbReference>
<dbReference type="AlphaFoldDB" id="A0A4Q9QZF9"/>
<dbReference type="PROSITE" id="PS00599">
    <property type="entry name" value="AA_TRANSFER_CLASS_2"/>
    <property type="match status" value="1"/>
</dbReference>
<reference evidence="4 5" key="1">
    <citation type="submission" date="2018-06" db="EMBL/GenBank/DDBJ databases">
        <title>Three novel Pseudomonas species isolated from symptomatic oak.</title>
        <authorList>
            <person name="Bueno-Gonzalez V."/>
            <person name="Brady C."/>
        </authorList>
    </citation>
    <scope>NUCLEOTIDE SEQUENCE [LARGE SCALE GENOMIC DNA]</scope>
    <source>
        <strain evidence="4 5">P17C</strain>
    </source>
</reference>
<evidence type="ECO:0000259" key="3">
    <source>
        <dbReference type="PROSITE" id="PS50887"/>
    </source>
</evidence>
<dbReference type="Pfam" id="PF00989">
    <property type="entry name" value="PAS"/>
    <property type="match status" value="1"/>
</dbReference>
<evidence type="ECO:0000313" key="5">
    <source>
        <dbReference type="Proteomes" id="UP000292639"/>
    </source>
</evidence>
<dbReference type="InterPro" id="IPR035965">
    <property type="entry name" value="PAS-like_dom_sf"/>
</dbReference>
<dbReference type="CDD" id="cd00130">
    <property type="entry name" value="PAS"/>
    <property type="match status" value="1"/>
</dbReference>
<name>A0A4Q9QZF9_9GAMM</name>
<dbReference type="CDD" id="cd01948">
    <property type="entry name" value="EAL"/>
    <property type="match status" value="1"/>
</dbReference>
<dbReference type="PROSITE" id="PS50112">
    <property type="entry name" value="PAS"/>
    <property type="match status" value="1"/>
</dbReference>
<organism evidence="4 5">
    <name type="scientific">Stutzerimonas kirkiae</name>
    <dbReference type="NCBI Taxonomy" id="2211392"/>
    <lineage>
        <taxon>Bacteria</taxon>
        <taxon>Pseudomonadati</taxon>
        <taxon>Pseudomonadota</taxon>
        <taxon>Gammaproteobacteria</taxon>
        <taxon>Pseudomonadales</taxon>
        <taxon>Pseudomonadaceae</taxon>
        <taxon>Stutzerimonas</taxon>
    </lineage>
</organism>
<dbReference type="NCBIfam" id="TIGR00229">
    <property type="entry name" value="sensory_box"/>
    <property type="match status" value="1"/>
</dbReference>
<dbReference type="Gene3D" id="3.20.20.450">
    <property type="entry name" value="EAL domain"/>
    <property type="match status" value="1"/>
</dbReference>
<dbReference type="CDD" id="cd01949">
    <property type="entry name" value="GGDEF"/>
    <property type="match status" value="1"/>
</dbReference>
<dbReference type="SUPFAM" id="SSF141868">
    <property type="entry name" value="EAL domain-like"/>
    <property type="match status" value="1"/>
</dbReference>
<dbReference type="PANTHER" id="PTHR44757:SF2">
    <property type="entry name" value="BIOFILM ARCHITECTURE MAINTENANCE PROTEIN MBAA"/>
    <property type="match status" value="1"/>
</dbReference>
<dbReference type="SUPFAM" id="SSF55785">
    <property type="entry name" value="PYP-like sensor domain (PAS domain)"/>
    <property type="match status" value="1"/>
</dbReference>
<dbReference type="Pfam" id="PF00563">
    <property type="entry name" value="EAL"/>
    <property type="match status" value="1"/>
</dbReference>
<evidence type="ECO:0000259" key="1">
    <source>
        <dbReference type="PROSITE" id="PS50112"/>
    </source>
</evidence>
<evidence type="ECO:0000259" key="2">
    <source>
        <dbReference type="PROSITE" id="PS50883"/>
    </source>
</evidence>
<dbReference type="EMBL" id="QJUP01000027">
    <property type="protein sequence ID" value="TBU91280.1"/>
    <property type="molecule type" value="Genomic_DNA"/>
</dbReference>
<dbReference type="NCBIfam" id="TIGR00254">
    <property type="entry name" value="GGDEF"/>
    <property type="match status" value="1"/>
</dbReference>
<dbReference type="SMART" id="SM00091">
    <property type="entry name" value="PAS"/>
    <property type="match status" value="1"/>
</dbReference>
<sequence>MWGIRELLGICSNALEQASDAVMIVDRNNRVLLLNRSAEEFWGCSRDEVIGQSANLLLPELVSRCHADLNDSLRLDLHNRSGERRQGLISALQVETEQERVVVIFIRSLLQEGDDHAGTVRIAQMSLYDGLTGLPGRGLLQLKAEQAIAEARRDGGALAAIFVDIDRFKWVSDSFGFPAGDGLLQLIAQRLQAGRQPGDLVARLFCDEFVLLLPGCDRAEARAQALRLRAILQASCPLAGITYTPSVSLGISLFPDDGDSVDELIQHADTAMGRAKSLPEGICFFSHELTPPGVEQLPLESALRSALEHGQLRLHYQPQVSLADGSLYGVEALARWRHDELGDISPVRFIPLAEQCGLIDELGRWSLSEGCRQLAAWRRAGLDVPSLSINLSPSNFHDPGLPGVILQTLTGSGLLPSDLTLEITESVLLYTSSNTLKVLQEVRGLGVRLSLDDFGTGFSSLSHLQRLPIQEIKLDRSFVSDLEQDATSRTLSKAVAGLSDNLNLTAVAEGIETWEQYRILRGLGYRVAQGYLFSRPLPGDELAHWLTLPRQGFSAGRAVADCCSPER</sequence>
<dbReference type="GO" id="GO:0006355">
    <property type="term" value="P:regulation of DNA-templated transcription"/>
    <property type="evidence" value="ECO:0007669"/>
    <property type="project" value="InterPro"/>
</dbReference>
<feature type="domain" description="GGDEF" evidence="3">
    <location>
        <begin position="156"/>
        <end position="287"/>
    </location>
</feature>
<dbReference type="SMART" id="SM00052">
    <property type="entry name" value="EAL"/>
    <property type="match status" value="1"/>
</dbReference>
<dbReference type="InterPro" id="IPR035919">
    <property type="entry name" value="EAL_sf"/>
</dbReference>
<dbReference type="InterPro" id="IPR001917">
    <property type="entry name" value="Aminotrans_II_pyridoxalP_BS"/>
</dbReference>
<protein>
    <submittedName>
        <fullName evidence="4">Intracellular signaling protein</fullName>
    </submittedName>
</protein>
<dbReference type="SUPFAM" id="SSF55073">
    <property type="entry name" value="Nucleotide cyclase"/>
    <property type="match status" value="1"/>
</dbReference>
<dbReference type="InterPro" id="IPR000014">
    <property type="entry name" value="PAS"/>
</dbReference>
<feature type="domain" description="PAS" evidence="1">
    <location>
        <begin position="14"/>
        <end position="76"/>
    </location>
</feature>
<dbReference type="Pfam" id="PF00990">
    <property type="entry name" value="GGDEF"/>
    <property type="match status" value="1"/>
</dbReference>
<dbReference type="InterPro" id="IPR013767">
    <property type="entry name" value="PAS_fold"/>
</dbReference>
<dbReference type="Proteomes" id="UP000292639">
    <property type="component" value="Unassembled WGS sequence"/>
</dbReference>
<accession>A0A4Q9QZF9</accession>
<keyword evidence="5" id="KW-1185">Reference proteome</keyword>
<proteinExistence type="predicted"/>
<dbReference type="PROSITE" id="PS50883">
    <property type="entry name" value="EAL"/>
    <property type="match status" value="1"/>
</dbReference>
<dbReference type="InterPro" id="IPR052155">
    <property type="entry name" value="Biofilm_reg_signaling"/>
</dbReference>
<dbReference type="Gene3D" id="3.30.70.270">
    <property type="match status" value="1"/>
</dbReference>
<dbReference type="InterPro" id="IPR001633">
    <property type="entry name" value="EAL_dom"/>
</dbReference>
<dbReference type="SMART" id="SM00267">
    <property type="entry name" value="GGDEF"/>
    <property type="match status" value="1"/>
</dbReference>
<dbReference type="RefSeq" id="WP_131185529.1">
    <property type="nucleotide sequence ID" value="NZ_QJUO01000029.1"/>
</dbReference>
<dbReference type="GO" id="GO:0016740">
    <property type="term" value="F:transferase activity"/>
    <property type="evidence" value="ECO:0007669"/>
    <property type="project" value="InterPro"/>
</dbReference>
<comment type="caution">
    <text evidence="4">The sequence shown here is derived from an EMBL/GenBank/DDBJ whole genome shotgun (WGS) entry which is preliminary data.</text>
</comment>
<feature type="domain" description="EAL" evidence="2">
    <location>
        <begin position="296"/>
        <end position="550"/>
    </location>
</feature>
<dbReference type="PROSITE" id="PS50887">
    <property type="entry name" value="GGDEF"/>
    <property type="match status" value="1"/>
</dbReference>
<evidence type="ECO:0000313" key="4">
    <source>
        <dbReference type="EMBL" id="TBU91280.1"/>
    </source>
</evidence>
<dbReference type="Gene3D" id="3.30.450.20">
    <property type="entry name" value="PAS domain"/>
    <property type="match status" value="1"/>
</dbReference>
<gene>
    <name evidence="4" type="ORF">DNJ96_16070</name>
</gene>
<dbReference type="InterPro" id="IPR043128">
    <property type="entry name" value="Rev_trsase/Diguanyl_cyclase"/>
</dbReference>
<dbReference type="InterPro" id="IPR000160">
    <property type="entry name" value="GGDEF_dom"/>
</dbReference>